<dbReference type="KEGG" id="clec:106662413"/>
<evidence type="ECO:0000259" key="5">
    <source>
        <dbReference type="PROSITE" id="PS50053"/>
    </source>
</evidence>
<dbReference type="RefSeq" id="XP_014241971.1">
    <property type="nucleotide sequence ID" value="XM_014386485.1"/>
</dbReference>
<dbReference type="InterPro" id="IPR019956">
    <property type="entry name" value="Ubiquitin_dom"/>
</dbReference>
<evidence type="ECO:0000256" key="1">
    <source>
        <dbReference type="ARBA" id="ARBA00008430"/>
    </source>
</evidence>
<comment type="similarity">
    <text evidence="1">Belongs to the ubiquitin family.</text>
</comment>
<dbReference type="InterPro" id="IPR029071">
    <property type="entry name" value="Ubiquitin-like_domsf"/>
</dbReference>
<dbReference type="SMART" id="SM00213">
    <property type="entry name" value="UBQ"/>
    <property type="match status" value="1"/>
</dbReference>
<keyword evidence="7" id="KW-1185">Reference proteome</keyword>
<feature type="domain" description="Ubiquitin-like" evidence="5">
    <location>
        <begin position="1"/>
        <end position="76"/>
    </location>
</feature>
<dbReference type="FunFam" id="3.10.20.90:FF:000023">
    <property type="entry name" value="NEDD8 protein"/>
    <property type="match status" value="1"/>
</dbReference>
<dbReference type="InterPro" id="IPR050158">
    <property type="entry name" value="Ubiquitin_ubiquitin-like"/>
</dbReference>
<dbReference type="OrthoDB" id="428577at2759"/>
<dbReference type="EnsemblMetazoa" id="XM_014386485.1">
    <property type="protein sequence ID" value="XP_014241971.1"/>
    <property type="gene ID" value="LOC106662413"/>
</dbReference>
<accession>A0A8I6RH58</accession>
<protein>
    <recommendedName>
        <fullName evidence="4">Ubiquitin-like protein NEDD8</fullName>
    </recommendedName>
    <alternativeName>
        <fullName evidence="3">Neddylin</fullName>
    </alternativeName>
</protein>
<reference evidence="6" key="1">
    <citation type="submission" date="2022-01" db="UniProtKB">
        <authorList>
            <consortium name="EnsemblMetazoa"/>
        </authorList>
    </citation>
    <scope>IDENTIFICATION</scope>
</reference>
<dbReference type="PRINTS" id="PR00348">
    <property type="entry name" value="UBIQUITIN"/>
</dbReference>
<dbReference type="Proteomes" id="UP000494040">
    <property type="component" value="Unassembled WGS sequence"/>
</dbReference>
<proteinExistence type="inferred from homology"/>
<evidence type="ECO:0000256" key="4">
    <source>
        <dbReference type="ARBA" id="ARBA00049766"/>
    </source>
</evidence>
<evidence type="ECO:0000256" key="3">
    <source>
        <dbReference type="ARBA" id="ARBA00029788"/>
    </source>
</evidence>
<keyword evidence="2" id="KW-0833">Ubl conjugation pathway</keyword>
<sequence length="95" mass="10748">MLIKVMTLTGKVLELQVEPSDKVIEIKTQIEEKEGIPPEQQRLIFSGKQMNDQQTAEDYKLHGGAIVHMVLALRGGKCSIHLYNNDNHAINSYKM</sequence>
<dbReference type="InterPro" id="IPR000626">
    <property type="entry name" value="Ubiquitin-like_dom"/>
</dbReference>
<dbReference type="CDD" id="cd01806">
    <property type="entry name" value="Ubl_NEDD8"/>
    <property type="match status" value="1"/>
</dbReference>
<dbReference type="AlphaFoldDB" id="A0A8I6RH58"/>
<evidence type="ECO:0000313" key="7">
    <source>
        <dbReference type="Proteomes" id="UP000494040"/>
    </source>
</evidence>
<dbReference type="InterPro" id="IPR038738">
    <property type="entry name" value="Nedd8-like"/>
</dbReference>
<organism evidence="6 7">
    <name type="scientific">Cimex lectularius</name>
    <name type="common">Bed bug</name>
    <name type="synonym">Acanthia lectularia</name>
    <dbReference type="NCBI Taxonomy" id="79782"/>
    <lineage>
        <taxon>Eukaryota</taxon>
        <taxon>Metazoa</taxon>
        <taxon>Ecdysozoa</taxon>
        <taxon>Arthropoda</taxon>
        <taxon>Hexapoda</taxon>
        <taxon>Insecta</taxon>
        <taxon>Pterygota</taxon>
        <taxon>Neoptera</taxon>
        <taxon>Paraneoptera</taxon>
        <taxon>Hemiptera</taxon>
        <taxon>Heteroptera</taxon>
        <taxon>Panheteroptera</taxon>
        <taxon>Cimicomorpha</taxon>
        <taxon>Cimicidae</taxon>
        <taxon>Cimex</taxon>
    </lineage>
</organism>
<dbReference type="PROSITE" id="PS50053">
    <property type="entry name" value="UBIQUITIN_2"/>
    <property type="match status" value="1"/>
</dbReference>
<dbReference type="Gene3D" id="3.10.20.90">
    <property type="entry name" value="Phosphatidylinositol 3-kinase Catalytic Subunit, Chain A, domain 1"/>
    <property type="match status" value="1"/>
</dbReference>
<name>A0A8I6RH58_CIMLE</name>
<evidence type="ECO:0000256" key="2">
    <source>
        <dbReference type="ARBA" id="ARBA00022786"/>
    </source>
</evidence>
<dbReference type="InterPro" id="IPR019954">
    <property type="entry name" value="Ubiquitin_CS"/>
</dbReference>
<dbReference type="SUPFAM" id="SSF54236">
    <property type="entry name" value="Ubiquitin-like"/>
    <property type="match status" value="1"/>
</dbReference>
<dbReference type="PANTHER" id="PTHR10666">
    <property type="entry name" value="UBIQUITIN"/>
    <property type="match status" value="1"/>
</dbReference>
<dbReference type="Pfam" id="PF00240">
    <property type="entry name" value="ubiquitin"/>
    <property type="match status" value="1"/>
</dbReference>
<dbReference type="GeneID" id="106662413"/>
<evidence type="ECO:0000313" key="6">
    <source>
        <dbReference type="EnsemblMetazoa" id="XP_014241971.1"/>
    </source>
</evidence>
<dbReference type="PROSITE" id="PS00299">
    <property type="entry name" value="UBIQUITIN_1"/>
    <property type="match status" value="1"/>
</dbReference>